<reference evidence="1 2" key="1">
    <citation type="submission" date="2019-06" db="EMBL/GenBank/DDBJ databases">
        <title>Whole genome shotgun sequence of Pseudonocardia hydrocarbonoxydans NBRC 14498.</title>
        <authorList>
            <person name="Hosoyama A."/>
            <person name="Uohara A."/>
            <person name="Ohji S."/>
            <person name="Ichikawa N."/>
        </authorList>
    </citation>
    <scope>NUCLEOTIDE SEQUENCE [LARGE SCALE GENOMIC DNA]</scope>
    <source>
        <strain evidence="1 2">NBRC 14498</strain>
    </source>
</reference>
<comment type="caution">
    <text evidence="1">The sequence shown here is derived from an EMBL/GenBank/DDBJ whole genome shotgun (WGS) entry which is preliminary data.</text>
</comment>
<proteinExistence type="predicted"/>
<accession>A0A4Y3WUK3</accession>
<sequence>MAMPVKYPRNVDDAWQRLRSLRHSPPGFAARGERKDTFSAALEQSEQFFRASDSVGYESKPVMLYYGLSQASQAILAAKQDPRVTKQAATGHGTDCPNRGQITDVGDLKVCDARTRSGAPPKGGAFQLLGSVLDSPTLPAGVPLRQLWISLPEGVKLPPTKAGNLFGAALLERHDGHDYGKAFQATTGRVGTLAHLPYDLMPLDVAEVERQIIERYPSLRNFRVMPNWQGCPDVAHWVLLLDPQGLRASLSFDRGDRPMEHREMFGMVDLGPRVYGDGTTKCIWILPTLAGNTAPLHPLAT</sequence>
<protein>
    <submittedName>
        <fullName evidence="1">Uncharacterized protein</fullName>
    </submittedName>
</protein>
<name>A0A4Y3WUK3_9PSEU</name>
<dbReference type="EMBL" id="BJNG01000034">
    <property type="protein sequence ID" value="GEC21429.1"/>
    <property type="molecule type" value="Genomic_DNA"/>
</dbReference>
<organism evidence="1 2">
    <name type="scientific">Pseudonocardia hydrocarbonoxydans</name>
    <dbReference type="NCBI Taxonomy" id="76726"/>
    <lineage>
        <taxon>Bacteria</taxon>
        <taxon>Bacillati</taxon>
        <taxon>Actinomycetota</taxon>
        <taxon>Actinomycetes</taxon>
        <taxon>Pseudonocardiales</taxon>
        <taxon>Pseudonocardiaceae</taxon>
        <taxon>Pseudonocardia</taxon>
    </lineage>
</organism>
<dbReference type="AlphaFoldDB" id="A0A4Y3WUK3"/>
<dbReference type="Pfam" id="PF14175">
    <property type="entry name" value="YaaC"/>
    <property type="match status" value="1"/>
</dbReference>
<keyword evidence="2" id="KW-1185">Reference proteome</keyword>
<dbReference type="InterPro" id="IPR026988">
    <property type="entry name" value="YaaC-like"/>
</dbReference>
<evidence type="ECO:0000313" key="1">
    <source>
        <dbReference type="EMBL" id="GEC21429.1"/>
    </source>
</evidence>
<gene>
    <name evidence="1" type="ORF">PHY01_37120</name>
</gene>
<dbReference type="Proteomes" id="UP000320338">
    <property type="component" value="Unassembled WGS sequence"/>
</dbReference>
<evidence type="ECO:0000313" key="2">
    <source>
        <dbReference type="Proteomes" id="UP000320338"/>
    </source>
</evidence>